<dbReference type="Proteomes" id="UP000249758">
    <property type="component" value="Segment"/>
</dbReference>
<reference evidence="2" key="1">
    <citation type="journal article" date="2018" name="Nat. Commun.">
        <title>Diversity and evolution of the emerging Pandoraviridae family.</title>
        <authorList>
            <person name="Legendre M."/>
            <person name="Fabre E."/>
            <person name="Poirot O."/>
            <person name="Jeudy S."/>
            <person name="Lartigue A."/>
            <person name="Alempic J.M."/>
            <person name="Beucher L."/>
            <person name="Philippe N."/>
            <person name="Bertaux L."/>
            <person name="Christo-Foroux E."/>
            <person name="Labadie K."/>
            <person name="Coute Y."/>
            <person name="Abergel C."/>
            <person name="Claverie J.M."/>
        </authorList>
    </citation>
    <scope>NUCLEOTIDE SEQUENCE [LARGE SCALE GENOMIC DNA]</scope>
    <source>
        <strain evidence="2">Macleodensis</strain>
    </source>
</reference>
<dbReference type="EMBL" id="MG011691">
    <property type="protein sequence ID" value="AVK76895.1"/>
    <property type="molecule type" value="Genomic_DNA"/>
</dbReference>
<protein>
    <submittedName>
        <fullName evidence="2">Uncharacterized protein</fullName>
    </submittedName>
</protein>
<accession>A0A2U7UEW3</accession>
<proteinExistence type="predicted"/>
<gene>
    <name evidence="2" type="ORF">pmac_cds_207</name>
</gene>
<organism evidence="2">
    <name type="scientific">Pandoravirus macleodensis</name>
    <dbReference type="NCBI Taxonomy" id="2107707"/>
    <lineage>
        <taxon>Viruses</taxon>
        <taxon>Pandoravirus</taxon>
    </lineage>
</organism>
<evidence type="ECO:0000313" key="2">
    <source>
        <dbReference type="EMBL" id="AVK76895.1"/>
    </source>
</evidence>
<evidence type="ECO:0000256" key="1">
    <source>
        <dbReference type="SAM" id="MobiDB-lite"/>
    </source>
</evidence>
<sequence>MERQQPQQPPRQPTRLRWASPYAFYADPARDAFHAASQPWDMAAGHVTQWPRTLRPQPGTDTADRRHNRWPAAGPYHSAL</sequence>
<dbReference type="KEGG" id="vg:36841350"/>
<feature type="region of interest" description="Disordered" evidence="1">
    <location>
        <begin position="49"/>
        <end position="80"/>
    </location>
</feature>
<name>A0A2U7UEW3_9VIRU</name>
<dbReference type="RefSeq" id="YP_009480891.1">
    <property type="nucleotide sequence ID" value="NC_037665.1"/>
</dbReference>
<dbReference type="GeneID" id="36841350"/>